<keyword evidence="1" id="KW-0812">Transmembrane</keyword>
<accession>A0A6G0WAV1</accession>
<feature type="transmembrane region" description="Helical" evidence="1">
    <location>
        <begin position="76"/>
        <end position="97"/>
    </location>
</feature>
<sequence>MEYRQSSADLVGLYFNTAGTNCPSVVRLLGFSCLTAPVALNTASSMLKSNRARRGWRAGATTWSGGTCRLGGDGELGLGAVVGSVGAVVAGVVVGAARQVRREVRLVWS</sequence>
<dbReference type="EMBL" id="VJMJ01000287">
    <property type="protein sequence ID" value="KAF0724016.1"/>
    <property type="molecule type" value="Genomic_DNA"/>
</dbReference>
<dbReference type="AlphaFoldDB" id="A0A6G0WAV1"/>
<gene>
    <name evidence="2" type="ORF">Ae201684_017216</name>
</gene>
<proteinExistence type="predicted"/>
<protein>
    <submittedName>
        <fullName evidence="2">Uncharacterized protein</fullName>
    </submittedName>
</protein>
<evidence type="ECO:0000313" key="2">
    <source>
        <dbReference type="EMBL" id="KAF0724016.1"/>
    </source>
</evidence>
<dbReference type="Proteomes" id="UP000481153">
    <property type="component" value="Unassembled WGS sequence"/>
</dbReference>
<reference evidence="2 3" key="1">
    <citation type="submission" date="2019-07" db="EMBL/GenBank/DDBJ databases">
        <title>Genomics analysis of Aphanomyces spp. identifies a new class of oomycete effector associated with host adaptation.</title>
        <authorList>
            <person name="Gaulin E."/>
        </authorList>
    </citation>
    <scope>NUCLEOTIDE SEQUENCE [LARGE SCALE GENOMIC DNA]</scope>
    <source>
        <strain evidence="2 3">ATCC 201684</strain>
    </source>
</reference>
<keyword evidence="1" id="KW-1133">Transmembrane helix</keyword>
<keyword evidence="3" id="KW-1185">Reference proteome</keyword>
<keyword evidence="1" id="KW-0472">Membrane</keyword>
<name>A0A6G0WAV1_9STRA</name>
<evidence type="ECO:0000256" key="1">
    <source>
        <dbReference type="SAM" id="Phobius"/>
    </source>
</evidence>
<evidence type="ECO:0000313" key="3">
    <source>
        <dbReference type="Proteomes" id="UP000481153"/>
    </source>
</evidence>
<comment type="caution">
    <text evidence="2">The sequence shown here is derived from an EMBL/GenBank/DDBJ whole genome shotgun (WGS) entry which is preliminary data.</text>
</comment>
<organism evidence="2 3">
    <name type="scientific">Aphanomyces euteiches</name>
    <dbReference type="NCBI Taxonomy" id="100861"/>
    <lineage>
        <taxon>Eukaryota</taxon>
        <taxon>Sar</taxon>
        <taxon>Stramenopiles</taxon>
        <taxon>Oomycota</taxon>
        <taxon>Saprolegniomycetes</taxon>
        <taxon>Saprolegniales</taxon>
        <taxon>Verrucalvaceae</taxon>
        <taxon>Aphanomyces</taxon>
    </lineage>
</organism>